<accession>A0A9W6SDK6</accession>
<feature type="transmembrane region" description="Helical" evidence="5">
    <location>
        <begin position="180"/>
        <end position="199"/>
    </location>
</feature>
<dbReference type="EMBL" id="BSTX01000001">
    <property type="protein sequence ID" value="GLZ75284.1"/>
    <property type="molecule type" value="Genomic_DNA"/>
</dbReference>
<dbReference type="AlphaFoldDB" id="A0A9W6SDK6"/>
<evidence type="ECO:0000256" key="4">
    <source>
        <dbReference type="ARBA" id="ARBA00023136"/>
    </source>
</evidence>
<evidence type="ECO:0000256" key="3">
    <source>
        <dbReference type="ARBA" id="ARBA00022989"/>
    </source>
</evidence>
<feature type="transmembrane region" description="Helical" evidence="5">
    <location>
        <begin position="91"/>
        <end position="108"/>
    </location>
</feature>
<reference evidence="7" key="1">
    <citation type="submission" date="2023-03" db="EMBL/GenBank/DDBJ databases">
        <title>Actinorhabdospora filicis NBRC 111898.</title>
        <authorList>
            <person name="Ichikawa N."/>
            <person name="Sato H."/>
            <person name="Tonouchi N."/>
        </authorList>
    </citation>
    <scope>NUCLEOTIDE SEQUENCE</scope>
    <source>
        <strain evidence="7">NBRC 111898</strain>
    </source>
</reference>
<dbReference type="PROSITE" id="PS50850">
    <property type="entry name" value="MFS"/>
    <property type="match status" value="1"/>
</dbReference>
<feature type="transmembrane region" description="Helical" evidence="5">
    <location>
        <begin position="149"/>
        <end position="168"/>
    </location>
</feature>
<feature type="transmembrane region" description="Helical" evidence="5">
    <location>
        <begin position="59"/>
        <end position="79"/>
    </location>
</feature>
<dbReference type="PANTHER" id="PTHR23523:SF2">
    <property type="entry name" value="2-NITROIMIDAZOLE TRANSPORTER"/>
    <property type="match status" value="1"/>
</dbReference>
<gene>
    <name evidence="7" type="ORF">Afil01_00910</name>
</gene>
<dbReference type="CDD" id="cd17339">
    <property type="entry name" value="MFS_NIMT_CynX_like"/>
    <property type="match status" value="1"/>
</dbReference>
<dbReference type="GO" id="GO:0005886">
    <property type="term" value="C:plasma membrane"/>
    <property type="evidence" value="ECO:0007669"/>
    <property type="project" value="UniProtKB-SubCell"/>
</dbReference>
<dbReference type="InterPro" id="IPR036259">
    <property type="entry name" value="MFS_trans_sf"/>
</dbReference>
<feature type="transmembrane region" description="Helical" evidence="5">
    <location>
        <begin position="315"/>
        <end position="335"/>
    </location>
</feature>
<dbReference type="GO" id="GO:0022857">
    <property type="term" value="F:transmembrane transporter activity"/>
    <property type="evidence" value="ECO:0007669"/>
    <property type="project" value="InterPro"/>
</dbReference>
<feature type="transmembrane region" description="Helical" evidence="5">
    <location>
        <begin position="114"/>
        <end position="137"/>
    </location>
</feature>
<keyword evidence="4 5" id="KW-0472">Membrane</keyword>
<organism evidence="7 8">
    <name type="scientific">Actinorhabdospora filicis</name>
    <dbReference type="NCBI Taxonomy" id="1785913"/>
    <lineage>
        <taxon>Bacteria</taxon>
        <taxon>Bacillati</taxon>
        <taxon>Actinomycetota</taxon>
        <taxon>Actinomycetes</taxon>
        <taxon>Micromonosporales</taxon>
        <taxon>Micromonosporaceae</taxon>
        <taxon>Actinorhabdospora</taxon>
    </lineage>
</organism>
<dbReference type="Pfam" id="PF07690">
    <property type="entry name" value="MFS_1"/>
    <property type="match status" value="1"/>
</dbReference>
<dbReference type="InterPro" id="IPR020846">
    <property type="entry name" value="MFS_dom"/>
</dbReference>
<proteinExistence type="predicted"/>
<evidence type="ECO:0000256" key="5">
    <source>
        <dbReference type="SAM" id="Phobius"/>
    </source>
</evidence>
<comment type="caution">
    <text evidence="7">The sequence shown here is derived from an EMBL/GenBank/DDBJ whole genome shotgun (WGS) entry which is preliminary data.</text>
</comment>
<dbReference type="Gene3D" id="1.20.1250.20">
    <property type="entry name" value="MFS general substrate transporter like domains"/>
    <property type="match status" value="2"/>
</dbReference>
<keyword evidence="3 5" id="KW-1133">Transmembrane helix</keyword>
<feature type="transmembrane region" description="Helical" evidence="5">
    <location>
        <begin position="347"/>
        <end position="371"/>
    </location>
</feature>
<evidence type="ECO:0000259" key="6">
    <source>
        <dbReference type="PROSITE" id="PS50850"/>
    </source>
</evidence>
<evidence type="ECO:0000256" key="1">
    <source>
        <dbReference type="ARBA" id="ARBA00004651"/>
    </source>
</evidence>
<feature type="transmembrane region" description="Helical" evidence="5">
    <location>
        <begin position="377"/>
        <end position="399"/>
    </location>
</feature>
<dbReference type="Proteomes" id="UP001165079">
    <property type="component" value="Unassembled WGS sequence"/>
</dbReference>
<dbReference type="PANTHER" id="PTHR23523">
    <property type="match status" value="1"/>
</dbReference>
<protein>
    <submittedName>
        <fullName evidence="7">MFS transporter</fullName>
    </submittedName>
</protein>
<feature type="transmembrane region" description="Helical" evidence="5">
    <location>
        <begin position="290"/>
        <end position="309"/>
    </location>
</feature>
<sequence>MTTTVTQPSPSATRAARAVGFSWLLVAGVLLTAMNLRTAVTSVGPLLDEIRSGLGMNNVLAGVLTTLPVLAFAGLGGLTPALGRRLGERRLLIIALLTMSLGLVARAFSHSVPLFLVFSALALAGGAVGNVAIPAVVKRHFPDRVGPMTTAYSTALAVGTMITAAFTVPLEHAFDGNWRLAMGVWVVPALLAVVPWALWRDPARDAEDRAEAAAPVKRVWRSRLAVMMVIFFGMQSMIAYVMFGWLAQLFRDTGRTASQAGLMLAVFTAISIPVSMIVPSVAAKLRDQRPVLFTLVGLYLVGLPGLVLGRGALQWAALVVTGVAMGTFPLVLTLFGLRTRSPQGTAALSAFAQSGGYLIAGTGPLLVGVLYQVTDGWAAPFALLIAAALVALVTGAYIARDRYLEDELAEAAE</sequence>
<evidence type="ECO:0000256" key="2">
    <source>
        <dbReference type="ARBA" id="ARBA00022692"/>
    </source>
</evidence>
<evidence type="ECO:0000313" key="7">
    <source>
        <dbReference type="EMBL" id="GLZ75284.1"/>
    </source>
</evidence>
<comment type="subcellular location">
    <subcellularLocation>
        <location evidence="1">Cell membrane</location>
        <topology evidence="1">Multi-pass membrane protein</topology>
    </subcellularLocation>
</comment>
<feature type="transmembrane region" description="Helical" evidence="5">
    <location>
        <begin position="224"/>
        <end position="247"/>
    </location>
</feature>
<dbReference type="InterPro" id="IPR011701">
    <property type="entry name" value="MFS"/>
</dbReference>
<feature type="transmembrane region" description="Helical" evidence="5">
    <location>
        <begin position="259"/>
        <end position="278"/>
    </location>
</feature>
<dbReference type="RefSeq" id="WP_285660527.1">
    <property type="nucleotide sequence ID" value="NZ_BSTX01000001.1"/>
</dbReference>
<dbReference type="InterPro" id="IPR052524">
    <property type="entry name" value="MFS_Cyanate_Porter"/>
</dbReference>
<keyword evidence="8" id="KW-1185">Reference proteome</keyword>
<name>A0A9W6SDK6_9ACTN</name>
<feature type="domain" description="Major facilitator superfamily (MFS) profile" evidence="6">
    <location>
        <begin position="21"/>
        <end position="403"/>
    </location>
</feature>
<keyword evidence="2 5" id="KW-0812">Transmembrane</keyword>
<evidence type="ECO:0000313" key="8">
    <source>
        <dbReference type="Proteomes" id="UP001165079"/>
    </source>
</evidence>
<dbReference type="SUPFAM" id="SSF103473">
    <property type="entry name" value="MFS general substrate transporter"/>
    <property type="match status" value="1"/>
</dbReference>
<feature type="transmembrane region" description="Helical" evidence="5">
    <location>
        <begin position="21"/>
        <end position="39"/>
    </location>
</feature>